<reference evidence="2" key="1">
    <citation type="submission" date="2020-08" db="EMBL/GenBank/DDBJ databases">
        <title>Multicomponent nature underlies the extraordinary mechanical properties of spider dragline silk.</title>
        <authorList>
            <person name="Kono N."/>
            <person name="Nakamura H."/>
            <person name="Mori M."/>
            <person name="Yoshida Y."/>
            <person name="Ohtoshi R."/>
            <person name="Malay A.D."/>
            <person name="Moran D.A.P."/>
            <person name="Tomita M."/>
            <person name="Numata K."/>
            <person name="Arakawa K."/>
        </authorList>
    </citation>
    <scope>NUCLEOTIDE SEQUENCE</scope>
</reference>
<comment type="caution">
    <text evidence="2">The sequence shown here is derived from an EMBL/GenBank/DDBJ whole genome shotgun (WGS) entry which is preliminary data.</text>
</comment>
<dbReference type="SUPFAM" id="SSF52047">
    <property type="entry name" value="RNI-like"/>
    <property type="match status" value="1"/>
</dbReference>
<dbReference type="EMBL" id="BMAW01077110">
    <property type="protein sequence ID" value="GFU04700.1"/>
    <property type="molecule type" value="Genomic_DNA"/>
</dbReference>
<gene>
    <name evidence="2" type="primary">AVEN_117099_1</name>
    <name evidence="2" type="ORF">NPIL_650631</name>
</gene>
<dbReference type="Proteomes" id="UP000887013">
    <property type="component" value="Unassembled WGS sequence"/>
</dbReference>
<evidence type="ECO:0000313" key="3">
    <source>
        <dbReference type="Proteomes" id="UP000887013"/>
    </source>
</evidence>
<protein>
    <submittedName>
        <fullName evidence="2">THAP-type domain-containing protein</fullName>
    </submittedName>
</protein>
<dbReference type="Pfam" id="PF12937">
    <property type="entry name" value="F-box-like"/>
    <property type="match status" value="1"/>
</dbReference>
<dbReference type="AlphaFoldDB" id="A0A8X6Q7T0"/>
<dbReference type="InterPro" id="IPR001810">
    <property type="entry name" value="F-box_dom"/>
</dbReference>
<keyword evidence="3" id="KW-1185">Reference proteome</keyword>
<dbReference type="PANTHER" id="PTHR15739:SF5">
    <property type="entry name" value="LD23158P"/>
    <property type="match status" value="1"/>
</dbReference>
<dbReference type="SUPFAM" id="SSF81383">
    <property type="entry name" value="F-box domain"/>
    <property type="match status" value="1"/>
</dbReference>
<organism evidence="2 3">
    <name type="scientific">Nephila pilipes</name>
    <name type="common">Giant wood spider</name>
    <name type="synonym">Nephila maculata</name>
    <dbReference type="NCBI Taxonomy" id="299642"/>
    <lineage>
        <taxon>Eukaryota</taxon>
        <taxon>Metazoa</taxon>
        <taxon>Ecdysozoa</taxon>
        <taxon>Arthropoda</taxon>
        <taxon>Chelicerata</taxon>
        <taxon>Arachnida</taxon>
        <taxon>Araneae</taxon>
        <taxon>Araneomorphae</taxon>
        <taxon>Entelegynae</taxon>
        <taxon>Araneoidea</taxon>
        <taxon>Nephilidae</taxon>
        <taxon>Nephila</taxon>
    </lineage>
</organism>
<accession>A0A8X6Q7T0</accession>
<dbReference type="PANTHER" id="PTHR15739">
    <property type="entry name" value="ZINC FINGER PROTEIN"/>
    <property type="match status" value="1"/>
</dbReference>
<dbReference type="InterPro" id="IPR052283">
    <property type="entry name" value="GenomicStab_NeuMorph_Reg"/>
</dbReference>
<name>A0A8X6Q7T0_NEPPI</name>
<proteinExistence type="predicted"/>
<dbReference type="PROSITE" id="PS50181">
    <property type="entry name" value="FBOX"/>
    <property type="match status" value="1"/>
</dbReference>
<dbReference type="InterPro" id="IPR032675">
    <property type="entry name" value="LRR_dom_sf"/>
</dbReference>
<evidence type="ECO:0000313" key="2">
    <source>
        <dbReference type="EMBL" id="GFU04700.1"/>
    </source>
</evidence>
<feature type="domain" description="F-box" evidence="1">
    <location>
        <begin position="69"/>
        <end position="107"/>
    </location>
</feature>
<sequence>MEGRSTEEIIDTKINRYRIQHRPILKLSNRIIFYLRILTADISKRLLTLTLGALQFSESSRMTGTCETDKVLYLVFQKLNVSDLLRASQVCSYWKYVALQNSLWEKVSLNGLIVTDWEKGCLALKKFGTISLDLRGIKNQDTSHVWKDLDRYLIHLNGIEELLFHQITPLLLKSITFNVPSLRKLECRFVTTAYTEPEIWTTSCEIGLSSLRYLGWLVSLKIGSGARIVLNAGQDALFPYLPNLRHVSLTGFKFSSVLNLEGLAAIKGLISLELGDCKDVEPGIYVLIGTLTTLKRLRLENGGDINDTKLSKALVKIKGLEILELMNFQISENLANSFKELQHLNHLSIWPDNSDENAVVNTILFTAIYNCKGLKYLCWGNIAEGGPISKILQMEKDFGNLFHKLVAAFPRCRVEMKCVPRYLWRQFCFTSVSKNTRISTDYKSVSILNASA</sequence>
<evidence type="ECO:0000259" key="1">
    <source>
        <dbReference type="PROSITE" id="PS50181"/>
    </source>
</evidence>
<dbReference type="InterPro" id="IPR036047">
    <property type="entry name" value="F-box-like_dom_sf"/>
</dbReference>
<dbReference type="Gene3D" id="3.80.10.10">
    <property type="entry name" value="Ribonuclease Inhibitor"/>
    <property type="match status" value="2"/>
</dbReference>
<dbReference type="OrthoDB" id="6437628at2759"/>